<accession>A0A0C3PZS8</accession>
<sequence length="345" mass="38150">MADSNVDIKAPPPPLDEPEEEQPTLTFHGTNGVECEDFINNVRCRALEQGRIRDNDWLVTFAKSCFRDGALEFLDSLDDSIKGDWKQLRKALLKKYQAPLWREHSSVLSSPHPSSIAQPFPDPAPAAAPPPLPPPKPLAPLPKPDLSAGEASFQGRTQQFLIKGYIKVTIPSENTESPPFRAYIAKPLDSNYYGDLKLTLDKSRALLLGYSPSQKPYVVMSVMKCKCGKDCLVKVGRPFKCDSAYGVWDFLVARWTPSLGPKDPTTGSFVAIDTYTTHGVDELAIWRIGPGCDLTPVRISQDGAHHTEVVVKPHDLSIHLETKLTDSKAPKLGGWKPAELRFEPL</sequence>
<feature type="compositionally biased region" description="Pro residues" evidence="1">
    <location>
        <begin position="120"/>
        <end position="143"/>
    </location>
</feature>
<evidence type="ECO:0000256" key="1">
    <source>
        <dbReference type="SAM" id="MobiDB-lite"/>
    </source>
</evidence>
<feature type="region of interest" description="Disordered" evidence="1">
    <location>
        <begin position="107"/>
        <end position="149"/>
    </location>
</feature>
<keyword evidence="3" id="KW-1185">Reference proteome</keyword>
<protein>
    <submittedName>
        <fullName evidence="2">Uncharacterized protein</fullName>
    </submittedName>
</protein>
<dbReference type="Proteomes" id="UP000054248">
    <property type="component" value="Unassembled WGS sequence"/>
</dbReference>
<proteinExistence type="predicted"/>
<organism evidence="2 3">
    <name type="scientific">Tulasnella calospora MUT 4182</name>
    <dbReference type="NCBI Taxonomy" id="1051891"/>
    <lineage>
        <taxon>Eukaryota</taxon>
        <taxon>Fungi</taxon>
        <taxon>Dikarya</taxon>
        <taxon>Basidiomycota</taxon>
        <taxon>Agaricomycotina</taxon>
        <taxon>Agaricomycetes</taxon>
        <taxon>Cantharellales</taxon>
        <taxon>Tulasnellaceae</taxon>
        <taxon>Tulasnella</taxon>
    </lineage>
</organism>
<dbReference type="AlphaFoldDB" id="A0A0C3PZS8"/>
<evidence type="ECO:0000313" key="2">
    <source>
        <dbReference type="EMBL" id="KIO21100.1"/>
    </source>
</evidence>
<name>A0A0C3PZS8_9AGAM</name>
<dbReference type="OrthoDB" id="3184914at2759"/>
<evidence type="ECO:0000313" key="3">
    <source>
        <dbReference type="Proteomes" id="UP000054248"/>
    </source>
</evidence>
<feature type="region of interest" description="Disordered" evidence="1">
    <location>
        <begin position="1"/>
        <end position="23"/>
    </location>
</feature>
<gene>
    <name evidence="2" type="ORF">M407DRAFT_29254</name>
</gene>
<dbReference type="EMBL" id="KN823149">
    <property type="protein sequence ID" value="KIO21100.1"/>
    <property type="molecule type" value="Genomic_DNA"/>
</dbReference>
<dbReference type="HOGENOM" id="CLU_804587_0_0_1"/>
<reference evidence="2 3" key="1">
    <citation type="submission" date="2014-04" db="EMBL/GenBank/DDBJ databases">
        <authorList>
            <consortium name="DOE Joint Genome Institute"/>
            <person name="Kuo A."/>
            <person name="Girlanda M."/>
            <person name="Perotto S."/>
            <person name="Kohler A."/>
            <person name="Nagy L.G."/>
            <person name="Floudas D."/>
            <person name="Copeland A."/>
            <person name="Barry K.W."/>
            <person name="Cichocki N."/>
            <person name="Veneault-Fourrey C."/>
            <person name="LaButti K."/>
            <person name="Lindquist E.A."/>
            <person name="Lipzen A."/>
            <person name="Lundell T."/>
            <person name="Morin E."/>
            <person name="Murat C."/>
            <person name="Sun H."/>
            <person name="Tunlid A."/>
            <person name="Henrissat B."/>
            <person name="Grigoriev I.V."/>
            <person name="Hibbett D.S."/>
            <person name="Martin F."/>
            <person name="Nordberg H.P."/>
            <person name="Cantor M.N."/>
            <person name="Hua S.X."/>
        </authorList>
    </citation>
    <scope>NUCLEOTIDE SEQUENCE [LARGE SCALE GENOMIC DNA]</scope>
    <source>
        <strain evidence="2 3">MUT 4182</strain>
    </source>
</reference>
<reference evidence="3" key="2">
    <citation type="submission" date="2015-01" db="EMBL/GenBank/DDBJ databases">
        <title>Evolutionary Origins and Diversification of the Mycorrhizal Mutualists.</title>
        <authorList>
            <consortium name="DOE Joint Genome Institute"/>
            <consortium name="Mycorrhizal Genomics Consortium"/>
            <person name="Kohler A."/>
            <person name="Kuo A."/>
            <person name="Nagy L.G."/>
            <person name="Floudas D."/>
            <person name="Copeland A."/>
            <person name="Barry K.W."/>
            <person name="Cichocki N."/>
            <person name="Veneault-Fourrey C."/>
            <person name="LaButti K."/>
            <person name="Lindquist E.A."/>
            <person name="Lipzen A."/>
            <person name="Lundell T."/>
            <person name="Morin E."/>
            <person name="Murat C."/>
            <person name="Riley R."/>
            <person name="Ohm R."/>
            <person name="Sun H."/>
            <person name="Tunlid A."/>
            <person name="Henrissat B."/>
            <person name="Grigoriev I.V."/>
            <person name="Hibbett D.S."/>
            <person name="Martin F."/>
        </authorList>
    </citation>
    <scope>NUCLEOTIDE SEQUENCE [LARGE SCALE GENOMIC DNA]</scope>
    <source>
        <strain evidence="3">MUT 4182</strain>
    </source>
</reference>